<dbReference type="Pfam" id="PF13279">
    <property type="entry name" value="4HBT_2"/>
    <property type="match status" value="1"/>
</dbReference>
<feature type="region of interest" description="Disordered" evidence="1">
    <location>
        <begin position="1"/>
        <end position="26"/>
    </location>
</feature>
<accession>A0A943TBA3</accession>
<dbReference type="Proteomes" id="UP000739069">
    <property type="component" value="Unassembled WGS sequence"/>
</dbReference>
<organism evidence="2 3">
    <name type="scientific">Rothia mucilaginosa</name>
    <dbReference type="NCBI Taxonomy" id="43675"/>
    <lineage>
        <taxon>Bacteria</taxon>
        <taxon>Bacillati</taxon>
        <taxon>Actinomycetota</taxon>
        <taxon>Actinomycetes</taxon>
        <taxon>Micrococcales</taxon>
        <taxon>Micrococcaceae</taxon>
        <taxon>Rothia</taxon>
    </lineage>
</organism>
<evidence type="ECO:0000313" key="2">
    <source>
        <dbReference type="EMBL" id="MBS6634909.1"/>
    </source>
</evidence>
<proteinExistence type="predicted"/>
<dbReference type="CDD" id="cd00586">
    <property type="entry name" value="4HBT"/>
    <property type="match status" value="1"/>
</dbReference>
<dbReference type="SUPFAM" id="SSF54637">
    <property type="entry name" value="Thioesterase/thiol ester dehydrase-isomerase"/>
    <property type="match status" value="1"/>
</dbReference>
<comment type="caution">
    <text evidence="2">The sequence shown here is derived from an EMBL/GenBank/DDBJ whole genome shotgun (WGS) entry which is preliminary data.</text>
</comment>
<gene>
    <name evidence="2" type="ORF">KH265_04530</name>
</gene>
<dbReference type="RefSeq" id="WP_303952567.1">
    <property type="nucleotide sequence ID" value="NZ_JAGZXI010000005.1"/>
</dbReference>
<evidence type="ECO:0000313" key="3">
    <source>
        <dbReference type="Proteomes" id="UP000739069"/>
    </source>
</evidence>
<evidence type="ECO:0000256" key="1">
    <source>
        <dbReference type="SAM" id="MobiDB-lite"/>
    </source>
</evidence>
<sequence length="176" mass="19104">MQSHENPQKTTSATVTSNTTAEAATDELTVHVPARWGDMDAYGHVNNVAMLSIMEEARVALFGPPPSSGEKPTVAPNPPIPLFDLVPEGVQALIAEHGIRYLAQLPYTGEPVPVRARVEKVSAASVRIGYSILSPVDSRECVRAFTVLAFWDSIAGRLTRLSPEQRELLSSFLPKK</sequence>
<dbReference type="EMBL" id="JAGZXI010000005">
    <property type="protein sequence ID" value="MBS6634909.1"/>
    <property type="molecule type" value="Genomic_DNA"/>
</dbReference>
<dbReference type="Gene3D" id="3.10.129.10">
    <property type="entry name" value="Hotdog Thioesterase"/>
    <property type="match status" value="1"/>
</dbReference>
<protein>
    <submittedName>
        <fullName evidence="2">Acyl-CoA thioesterase</fullName>
    </submittedName>
</protein>
<name>A0A943TBA3_9MICC</name>
<dbReference type="AlphaFoldDB" id="A0A943TBA3"/>
<dbReference type="PANTHER" id="PTHR31793">
    <property type="entry name" value="4-HYDROXYBENZOYL-COA THIOESTERASE FAMILY MEMBER"/>
    <property type="match status" value="1"/>
</dbReference>
<reference evidence="2" key="1">
    <citation type="submission" date="2021-02" db="EMBL/GenBank/DDBJ databases">
        <title>Infant gut strain persistence is associated with maternal origin, phylogeny, and functional potential including surface adhesion and iron acquisition.</title>
        <authorList>
            <person name="Lou Y.C."/>
        </authorList>
    </citation>
    <scope>NUCLEOTIDE SEQUENCE</scope>
    <source>
        <strain evidence="2">L1_008_092G1_dasL1_008_092G1_concoct_16</strain>
    </source>
</reference>
<dbReference type="GO" id="GO:0047617">
    <property type="term" value="F:fatty acyl-CoA hydrolase activity"/>
    <property type="evidence" value="ECO:0007669"/>
    <property type="project" value="TreeGrafter"/>
</dbReference>
<feature type="compositionally biased region" description="Low complexity" evidence="1">
    <location>
        <begin position="10"/>
        <end position="23"/>
    </location>
</feature>
<dbReference type="InterPro" id="IPR050563">
    <property type="entry name" value="4-hydroxybenzoyl-CoA_TE"/>
</dbReference>
<dbReference type="PANTHER" id="PTHR31793:SF24">
    <property type="entry name" value="LONG-CHAIN ACYL-COA THIOESTERASE FADM"/>
    <property type="match status" value="1"/>
</dbReference>
<dbReference type="InterPro" id="IPR029069">
    <property type="entry name" value="HotDog_dom_sf"/>
</dbReference>